<evidence type="ECO:0000313" key="1">
    <source>
        <dbReference type="EMBL" id="VAW30391.1"/>
    </source>
</evidence>
<dbReference type="AlphaFoldDB" id="A0A3B0UH83"/>
<sequence>MKINMPKTTVVDHWQILRINPQKLKADADNLHQAAQLVAMAGKYFILETADDSHTASRWIVGRNLQLGETIHGGKQDFHVGLSYPDFALQLLATDLEIMAALPLNGKTFPEAFQWLRNQLKIQGMDAGKLLPKMHFDIPDHPIKNGKPFRVENFEYLQELARHRTNGHLLHQYFRQLLHSDEELFIWPHHFDEGLYLPLTFEGKTLISSVSFGLAMPDIYYPEPYFYVTAWEKEEKRVLKEAKLSPPGHWHRQDWLGQVLDTHFIVQAGTTTSEQAGLGLSFLQQAINNALKMVGKNQEI</sequence>
<organism evidence="1">
    <name type="scientific">hydrothermal vent metagenome</name>
    <dbReference type="NCBI Taxonomy" id="652676"/>
    <lineage>
        <taxon>unclassified sequences</taxon>
        <taxon>metagenomes</taxon>
        <taxon>ecological metagenomes</taxon>
    </lineage>
</organism>
<accession>A0A3B0UH83</accession>
<gene>
    <name evidence="1" type="ORF">MNBD_BACTEROID07-1882</name>
</gene>
<name>A0A3B0UH83_9ZZZZ</name>
<proteinExistence type="predicted"/>
<protein>
    <submittedName>
        <fullName evidence="1">Uncharacterized protein</fullName>
    </submittedName>
</protein>
<reference evidence="1" key="1">
    <citation type="submission" date="2018-06" db="EMBL/GenBank/DDBJ databases">
        <authorList>
            <person name="Zhirakovskaya E."/>
        </authorList>
    </citation>
    <scope>NUCLEOTIDE SEQUENCE</scope>
</reference>
<dbReference type="EMBL" id="UOET01000508">
    <property type="protein sequence ID" value="VAW30391.1"/>
    <property type="molecule type" value="Genomic_DNA"/>
</dbReference>